<name>A0ABT2PR66_9BURK</name>
<keyword evidence="2" id="KW-0328">Glycosyltransferase</keyword>
<dbReference type="SUPFAM" id="SSF53448">
    <property type="entry name" value="Nucleotide-diphospho-sugar transferases"/>
    <property type="match status" value="1"/>
</dbReference>
<comment type="caution">
    <text evidence="6">The sequence shown here is derived from an EMBL/GenBank/DDBJ whole genome shotgun (WGS) entry which is preliminary data.</text>
</comment>
<evidence type="ECO:0000256" key="4">
    <source>
        <dbReference type="SAM" id="MobiDB-lite"/>
    </source>
</evidence>
<feature type="transmembrane region" description="Helical" evidence="5">
    <location>
        <begin position="377"/>
        <end position="400"/>
    </location>
</feature>
<dbReference type="EMBL" id="JAODYH010000005">
    <property type="protein sequence ID" value="MCT9811613.1"/>
    <property type="molecule type" value="Genomic_DNA"/>
</dbReference>
<dbReference type="Pfam" id="PF13641">
    <property type="entry name" value="Glyco_tranf_2_3"/>
    <property type="match status" value="1"/>
</dbReference>
<comment type="similarity">
    <text evidence="1">Belongs to the glycosyltransferase 2 family.</text>
</comment>
<keyword evidence="5" id="KW-0812">Transmembrane</keyword>
<feature type="region of interest" description="Disordered" evidence="4">
    <location>
        <begin position="1"/>
        <end position="44"/>
    </location>
</feature>
<evidence type="ECO:0000256" key="1">
    <source>
        <dbReference type="ARBA" id="ARBA00006739"/>
    </source>
</evidence>
<feature type="transmembrane region" description="Helical" evidence="5">
    <location>
        <begin position="406"/>
        <end position="429"/>
    </location>
</feature>
<reference evidence="6 7" key="1">
    <citation type="submission" date="2022-09" db="EMBL/GenBank/DDBJ databases">
        <title>Draft genome of isolate Be4.</title>
        <authorList>
            <person name="Sanchez-Castro I."/>
            <person name="Martinez-Rodriguez P."/>
            <person name="Descostes M."/>
            <person name="Merroun M."/>
        </authorList>
    </citation>
    <scope>NUCLEOTIDE SEQUENCE [LARGE SCALE GENOMIC DNA]</scope>
    <source>
        <strain evidence="6 7">Be4</strain>
    </source>
</reference>
<evidence type="ECO:0000256" key="5">
    <source>
        <dbReference type="SAM" id="Phobius"/>
    </source>
</evidence>
<evidence type="ECO:0000313" key="7">
    <source>
        <dbReference type="Proteomes" id="UP001525968"/>
    </source>
</evidence>
<dbReference type="Proteomes" id="UP001525968">
    <property type="component" value="Unassembled WGS sequence"/>
</dbReference>
<sequence>METDHTTPTKTPEHRLQDAADASHAARPWAVAGRQPQASESSDQAPRKRWYLPVRAKFSLALLVGLAWGVMAHMLAQPWIRDFSTVVGPEVAYLAIYGIAVIPGFINAFLVVSLLLDRRPRFLPDIAAQDLPAITILVAAYNEEQNILSTLESIERQEYPGEFRVIVINDGSTDGTLARLQSVSYPWLQVLDMGKNVGKANALNAALKLVDTPLTLTVDGDSYLFKDALLNLVKRYMSDPPNTRAVAGAVLVRNSRTNLVTKVQEWDYFHGIAAIKRLQSMYQGTMVAQGAFSAYDTAVLRSLGGWPHTVGEDIVVTWAILRAGWRVGFAENACLFTNAPETWGQFIRQRQRWSRGLIEAFKLHWPMLFQFRMSTLFVWWNLLFPYMDLAYSLFFVPGLVLALFGIYWIAGPMTLLVLPAAMLVNYLIFRIQSRMFVEQGLKVRSNPVGFVIYALFYSIILQPACVWGYVHEVVSRTKNWGTK</sequence>
<dbReference type="InterPro" id="IPR029044">
    <property type="entry name" value="Nucleotide-diphossugar_trans"/>
</dbReference>
<accession>A0ABT2PR66</accession>
<dbReference type="PANTHER" id="PTHR43630">
    <property type="entry name" value="POLY-BETA-1,6-N-ACETYL-D-GLUCOSAMINE SYNTHASE"/>
    <property type="match status" value="1"/>
</dbReference>
<feature type="transmembrane region" description="Helical" evidence="5">
    <location>
        <begin position="58"/>
        <end position="80"/>
    </location>
</feature>
<dbReference type="PANTHER" id="PTHR43630:SF1">
    <property type="entry name" value="POLY-BETA-1,6-N-ACETYL-D-GLUCOSAMINE SYNTHASE"/>
    <property type="match status" value="1"/>
</dbReference>
<gene>
    <name evidence="6" type="ORF">N0K08_13265</name>
</gene>
<protein>
    <submittedName>
        <fullName evidence="6">Glycosyltransferase family 2 protein</fullName>
    </submittedName>
</protein>
<evidence type="ECO:0000256" key="2">
    <source>
        <dbReference type="ARBA" id="ARBA00022676"/>
    </source>
</evidence>
<feature type="compositionally biased region" description="Basic and acidic residues" evidence="4">
    <location>
        <begin position="1"/>
        <end position="18"/>
    </location>
</feature>
<feature type="transmembrane region" description="Helical" evidence="5">
    <location>
        <begin position="92"/>
        <end position="116"/>
    </location>
</feature>
<proteinExistence type="inferred from homology"/>
<dbReference type="RefSeq" id="WP_261500851.1">
    <property type="nucleotide sequence ID" value="NZ_JAODYH010000005.1"/>
</dbReference>
<keyword evidence="3" id="KW-0808">Transferase</keyword>
<evidence type="ECO:0000256" key="3">
    <source>
        <dbReference type="ARBA" id="ARBA00022679"/>
    </source>
</evidence>
<feature type="transmembrane region" description="Helical" evidence="5">
    <location>
        <begin position="450"/>
        <end position="470"/>
    </location>
</feature>
<evidence type="ECO:0000313" key="6">
    <source>
        <dbReference type="EMBL" id="MCT9811613.1"/>
    </source>
</evidence>
<keyword evidence="5" id="KW-1133">Transmembrane helix</keyword>
<dbReference type="CDD" id="cd06423">
    <property type="entry name" value="CESA_like"/>
    <property type="match status" value="1"/>
</dbReference>
<keyword evidence="5" id="KW-0472">Membrane</keyword>
<keyword evidence="7" id="KW-1185">Reference proteome</keyword>
<dbReference type="Gene3D" id="3.90.550.10">
    <property type="entry name" value="Spore Coat Polysaccharide Biosynthesis Protein SpsA, Chain A"/>
    <property type="match status" value="1"/>
</dbReference>
<organism evidence="6 7">
    <name type="scientific">Acidovorax bellezanensis</name>
    <dbReference type="NCBI Taxonomy" id="2976702"/>
    <lineage>
        <taxon>Bacteria</taxon>
        <taxon>Pseudomonadati</taxon>
        <taxon>Pseudomonadota</taxon>
        <taxon>Betaproteobacteria</taxon>
        <taxon>Burkholderiales</taxon>
        <taxon>Comamonadaceae</taxon>
        <taxon>Acidovorax</taxon>
    </lineage>
</organism>